<evidence type="ECO:0000256" key="8">
    <source>
        <dbReference type="ARBA" id="ARBA00023224"/>
    </source>
</evidence>
<dbReference type="PANTHER" id="PTHR21137:SF44">
    <property type="entry name" value="ODORANT RECEPTOR 13A-RELATED"/>
    <property type="match status" value="1"/>
</dbReference>
<dbReference type="GO" id="GO:0004984">
    <property type="term" value="F:olfactory receptor activity"/>
    <property type="evidence" value="ECO:0007669"/>
    <property type="project" value="InterPro"/>
</dbReference>
<dbReference type="Pfam" id="PF02949">
    <property type="entry name" value="7tm_6"/>
    <property type="match status" value="1"/>
</dbReference>
<keyword evidence="8" id="KW-0807">Transducer</keyword>
<dbReference type="GO" id="GO:0005549">
    <property type="term" value="F:odorant binding"/>
    <property type="evidence" value="ECO:0007669"/>
    <property type="project" value="InterPro"/>
</dbReference>
<keyword evidence="4" id="KW-0552">Olfaction</keyword>
<dbReference type="GO" id="GO:0007165">
    <property type="term" value="P:signal transduction"/>
    <property type="evidence" value="ECO:0007669"/>
    <property type="project" value="UniProtKB-KW"/>
</dbReference>
<evidence type="ECO:0000256" key="2">
    <source>
        <dbReference type="ARBA" id="ARBA00022606"/>
    </source>
</evidence>
<dbReference type="InterPro" id="IPR004117">
    <property type="entry name" value="7tm6_olfct_rcpt"/>
</dbReference>
<name>A0A1B3P5U6_EOGHI</name>
<evidence type="ECO:0000256" key="3">
    <source>
        <dbReference type="ARBA" id="ARBA00022692"/>
    </source>
</evidence>
<evidence type="ECO:0000256" key="7">
    <source>
        <dbReference type="ARBA" id="ARBA00023170"/>
    </source>
</evidence>
<dbReference type="AlphaFoldDB" id="A0A1B3P5U6"/>
<keyword evidence="2" id="KW-0716">Sensory transduction</keyword>
<organism evidence="10">
    <name type="scientific">Eogystia hippophaecolus</name>
    <name type="common">Moth</name>
    <name type="synonym">Holcocerus hippophaecolus</name>
    <dbReference type="NCBI Taxonomy" id="1206364"/>
    <lineage>
        <taxon>Eukaryota</taxon>
        <taxon>Metazoa</taxon>
        <taxon>Ecdysozoa</taxon>
        <taxon>Arthropoda</taxon>
        <taxon>Hexapoda</taxon>
        <taxon>Insecta</taxon>
        <taxon>Pterygota</taxon>
        <taxon>Neoptera</taxon>
        <taxon>Endopterygota</taxon>
        <taxon>Lepidoptera</taxon>
        <taxon>Glossata</taxon>
        <taxon>Ditrysia</taxon>
        <taxon>Cossoidea</taxon>
        <taxon>Cossidae</taxon>
        <taxon>Cossinae</taxon>
        <taxon>Eogystia</taxon>
    </lineage>
</organism>
<keyword evidence="9" id="KW-0732">Signal</keyword>
<feature type="chain" id="PRO_5008552482" evidence="9">
    <location>
        <begin position="22"/>
        <end position="88"/>
    </location>
</feature>
<keyword evidence="3" id="KW-0812">Transmembrane</keyword>
<comment type="subcellular location">
    <subcellularLocation>
        <location evidence="1">Membrane</location>
        <topology evidence="1">Multi-pass membrane protein</topology>
    </subcellularLocation>
</comment>
<dbReference type="EMBL" id="KX656010">
    <property type="protein sequence ID" value="AOG12959.1"/>
    <property type="molecule type" value="mRNA"/>
</dbReference>
<evidence type="ECO:0000256" key="6">
    <source>
        <dbReference type="ARBA" id="ARBA00023136"/>
    </source>
</evidence>
<dbReference type="GO" id="GO:0005886">
    <property type="term" value="C:plasma membrane"/>
    <property type="evidence" value="ECO:0007669"/>
    <property type="project" value="TreeGrafter"/>
</dbReference>
<evidence type="ECO:0000256" key="9">
    <source>
        <dbReference type="SAM" id="SignalP"/>
    </source>
</evidence>
<evidence type="ECO:0000313" key="10">
    <source>
        <dbReference type="EMBL" id="AOG12959.1"/>
    </source>
</evidence>
<sequence length="88" mass="10149">MCLSQIFLLCYFGDLLLRSSTEISGAIYNCQWYNTDIQMKKDLLLVLKRSQKPCKLTAANFADLNLRAFTTILSRSWSVFALLKSIYK</sequence>
<dbReference type="PANTHER" id="PTHR21137">
    <property type="entry name" value="ODORANT RECEPTOR"/>
    <property type="match status" value="1"/>
</dbReference>
<evidence type="ECO:0000256" key="4">
    <source>
        <dbReference type="ARBA" id="ARBA00022725"/>
    </source>
</evidence>
<evidence type="ECO:0000256" key="5">
    <source>
        <dbReference type="ARBA" id="ARBA00022989"/>
    </source>
</evidence>
<reference evidence="10" key="1">
    <citation type="journal article" date="2016" name="BMC Genomics">
        <title>Antennal transcriptome analysis and expression profiles of odorant binding proteins in Eogystia hippophaecolus (Lepidoptera: Cossidae).</title>
        <authorList>
            <person name="Hu P."/>
            <person name="Tao J."/>
            <person name="Cui M."/>
            <person name="Gao C."/>
            <person name="Lu P."/>
            <person name="Luo Y."/>
        </authorList>
    </citation>
    <scope>NUCLEOTIDE SEQUENCE</scope>
</reference>
<evidence type="ECO:0000256" key="1">
    <source>
        <dbReference type="ARBA" id="ARBA00004141"/>
    </source>
</evidence>
<keyword evidence="5" id="KW-1133">Transmembrane helix</keyword>
<keyword evidence="7 10" id="KW-0675">Receptor</keyword>
<proteinExistence type="evidence at transcript level"/>
<feature type="signal peptide" evidence="9">
    <location>
        <begin position="1"/>
        <end position="21"/>
    </location>
</feature>
<protein>
    <submittedName>
        <fullName evidence="10">Odorant receptor</fullName>
    </submittedName>
</protein>
<keyword evidence="6" id="KW-0472">Membrane</keyword>
<accession>A0A1B3P5U6</accession>